<dbReference type="EMBL" id="CAXDID020000107">
    <property type="protein sequence ID" value="CAL6028371.1"/>
    <property type="molecule type" value="Genomic_DNA"/>
</dbReference>
<dbReference type="EMBL" id="CATOUU010000840">
    <property type="protein sequence ID" value="CAI9953574.1"/>
    <property type="molecule type" value="Genomic_DNA"/>
</dbReference>
<dbReference type="Proteomes" id="UP001642409">
    <property type="component" value="Unassembled WGS sequence"/>
</dbReference>
<protein>
    <submittedName>
        <fullName evidence="2">Hypothetical_protein</fullName>
    </submittedName>
</protein>
<name>A0AA86UF89_9EUKA</name>
<gene>
    <name evidence="2" type="ORF">HINF_LOCUS31773</name>
    <name evidence="1" type="ORF">HINF_LOCUS41219</name>
</gene>
<proteinExistence type="predicted"/>
<reference evidence="2 3" key="2">
    <citation type="submission" date="2024-07" db="EMBL/GenBank/DDBJ databases">
        <authorList>
            <person name="Akdeniz Z."/>
        </authorList>
    </citation>
    <scope>NUCLEOTIDE SEQUENCE [LARGE SCALE GENOMIC DNA]</scope>
</reference>
<comment type="caution">
    <text evidence="1">The sequence shown here is derived from an EMBL/GenBank/DDBJ whole genome shotgun (WGS) entry which is preliminary data.</text>
</comment>
<keyword evidence="3" id="KW-1185">Reference proteome</keyword>
<evidence type="ECO:0000313" key="3">
    <source>
        <dbReference type="Proteomes" id="UP001642409"/>
    </source>
</evidence>
<accession>A0AA86UF89</accession>
<evidence type="ECO:0000313" key="2">
    <source>
        <dbReference type="EMBL" id="CAL6028371.1"/>
    </source>
</evidence>
<sequence length="178" mass="21369">MPFYTIKDTLKRQERMNKHIEEIKLKRKGQLHTIIVKDEPKKIFDNKQFIWPITKNEEEVPTKFIITEEVPKKFIITEEVIRKSNEIPTHTRKLKERITVDQSVLEKCIRLIKYGNYNFDNVFIDPTSLQLYQDNIQLERIQCDPNRQYTFFVIKLTDKPRITNTSISLKQLQLGNFN</sequence>
<reference evidence="1" key="1">
    <citation type="submission" date="2023-06" db="EMBL/GenBank/DDBJ databases">
        <authorList>
            <person name="Kurt Z."/>
        </authorList>
    </citation>
    <scope>NUCLEOTIDE SEQUENCE</scope>
</reference>
<organism evidence="1">
    <name type="scientific">Hexamita inflata</name>
    <dbReference type="NCBI Taxonomy" id="28002"/>
    <lineage>
        <taxon>Eukaryota</taxon>
        <taxon>Metamonada</taxon>
        <taxon>Diplomonadida</taxon>
        <taxon>Hexamitidae</taxon>
        <taxon>Hexamitinae</taxon>
        <taxon>Hexamita</taxon>
    </lineage>
</organism>
<dbReference type="AlphaFoldDB" id="A0AA86UF89"/>
<evidence type="ECO:0000313" key="1">
    <source>
        <dbReference type="EMBL" id="CAI9953574.1"/>
    </source>
</evidence>